<evidence type="ECO:0000313" key="1">
    <source>
        <dbReference type="EMBL" id="KAF9486187.1"/>
    </source>
</evidence>
<proteinExistence type="predicted"/>
<evidence type="ECO:0000313" key="2">
    <source>
        <dbReference type="Proteomes" id="UP000807469"/>
    </source>
</evidence>
<protein>
    <submittedName>
        <fullName evidence="1">Uncharacterized protein</fullName>
    </submittedName>
</protein>
<gene>
    <name evidence="1" type="ORF">BDN70DRAFT_846650</name>
</gene>
<dbReference type="AlphaFoldDB" id="A0A9P6D0C7"/>
<keyword evidence="2" id="KW-1185">Reference proteome</keyword>
<accession>A0A9P6D0C7</accession>
<sequence length="147" mass="16940">MRHERIRSVSSWYGGAPRRDCIFVGNTDAVDAEGFANLHVARVFLFFSFKHDDITYPCALVQWFSAVGDRPDEETGMWIVEPDLRGNRRSLEVIHLDTILRGAHLMPVAGSGFLPTDRRFDFSKSLDSFYSFYVNKYIDYHAHEVAF</sequence>
<organism evidence="1 2">
    <name type="scientific">Pholiota conissans</name>
    <dbReference type="NCBI Taxonomy" id="109636"/>
    <lineage>
        <taxon>Eukaryota</taxon>
        <taxon>Fungi</taxon>
        <taxon>Dikarya</taxon>
        <taxon>Basidiomycota</taxon>
        <taxon>Agaricomycotina</taxon>
        <taxon>Agaricomycetes</taxon>
        <taxon>Agaricomycetidae</taxon>
        <taxon>Agaricales</taxon>
        <taxon>Agaricineae</taxon>
        <taxon>Strophariaceae</taxon>
        <taxon>Pholiota</taxon>
    </lineage>
</organism>
<dbReference type="OrthoDB" id="3187773at2759"/>
<name>A0A9P6D0C7_9AGAR</name>
<comment type="caution">
    <text evidence="1">The sequence shown here is derived from an EMBL/GenBank/DDBJ whole genome shotgun (WGS) entry which is preliminary data.</text>
</comment>
<dbReference type="Proteomes" id="UP000807469">
    <property type="component" value="Unassembled WGS sequence"/>
</dbReference>
<reference evidence="1" key="1">
    <citation type="submission" date="2020-11" db="EMBL/GenBank/DDBJ databases">
        <authorList>
            <consortium name="DOE Joint Genome Institute"/>
            <person name="Ahrendt S."/>
            <person name="Riley R."/>
            <person name="Andreopoulos W."/>
            <person name="Labutti K."/>
            <person name="Pangilinan J."/>
            <person name="Ruiz-Duenas F.J."/>
            <person name="Barrasa J.M."/>
            <person name="Sanchez-Garcia M."/>
            <person name="Camarero S."/>
            <person name="Miyauchi S."/>
            <person name="Serrano A."/>
            <person name="Linde D."/>
            <person name="Babiker R."/>
            <person name="Drula E."/>
            <person name="Ayuso-Fernandez I."/>
            <person name="Pacheco R."/>
            <person name="Padilla G."/>
            <person name="Ferreira P."/>
            <person name="Barriuso J."/>
            <person name="Kellner H."/>
            <person name="Castanera R."/>
            <person name="Alfaro M."/>
            <person name="Ramirez L."/>
            <person name="Pisabarro A.G."/>
            <person name="Kuo A."/>
            <person name="Tritt A."/>
            <person name="Lipzen A."/>
            <person name="He G."/>
            <person name="Yan M."/>
            <person name="Ng V."/>
            <person name="Cullen D."/>
            <person name="Martin F."/>
            <person name="Rosso M.-N."/>
            <person name="Henrissat B."/>
            <person name="Hibbett D."/>
            <person name="Martinez A.T."/>
            <person name="Grigoriev I.V."/>
        </authorList>
    </citation>
    <scope>NUCLEOTIDE SEQUENCE</scope>
    <source>
        <strain evidence="1">CIRM-BRFM 674</strain>
    </source>
</reference>
<dbReference type="EMBL" id="MU155131">
    <property type="protein sequence ID" value="KAF9486187.1"/>
    <property type="molecule type" value="Genomic_DNA"/>
</dbReference>